<organism evidence="1 2">
    <name type="scientific">Aldrovandia affinis</name>
    <dbReference type="NCBI Taxonomy" id="143900"/>
    <lineage>
        <taxon>Eukaryota</taxon>
        <taxon>Metazoa</taxon>
        <taxon>Chordata</taxon>
        <taxon>Craniata</taxon>
        <taxon>Vertebrata</taxon>
        <taxon>Euteleostomi</taxon>
        <taxon>Actinopterygii</taxon>
        <taxon>Neopterygii</taxon>
        <taxon>Teleostei</taxon>
        <taxon>Notacanthiformes</taxon>
        <taxon>Halosauridae</taxon>
        <taxon>Aldrovandia</taxon>
    </lineage>
</organism>
<sequence>MNPRCTATSKRDGGPLFPCRLSTLLTPWRARVFLRLVCATACLVATCPRQLAPCLRTLLHLLAESVKSPNGLSASQQSTGTRWCRILNTILPRPNPETISPSPQRHRTSAPSTSYRALGALIVNGRSRLTGSVPRAPKNSRPLLVSCAALLRRLQSRLTRFVS</sequence>
<dbReference type="EMBL" id="JAINUG010000177">
    <property type="protein sequence ID" value="KAJ8389845.1"/>
    <property type="molecule type" value="Genomic_DNA"/>
</dbReference>
<evidence type="ECO:0000313" key="1">
    <source>
        <dbReference type="EMBL" id="KAJ8389845.1"/>
    </source>
</evidence>
<gene>
    <name evidence="1" type="ORF">AAFF_G00113140</name>
</gene>
<dbReference type="Proteomes" id="UP001221898">
    <property type="component" value="Unassembled WGS sequence"/>
</dbReference>
<protein>
    <submittedName>
        <fullName evidence="1">Uncharacterized protein</fullName>
    </submittedName>
</protein>
<accession>A0AAD7RTF1</accession>
<dbReference type="AlphaFoldDB" id="A0AAD7RTF1"/>
<keyword evidence="2" id="KW-1185">Reference proteome</keyword>
<reference evidence="1" key="1">
    <citation type="journal article" date="2023" name="Science">
        <title>Genome structures resolve the early diversification of teleost fishes.</title>
        <authorList>
            <person name="Parey E."/>
            <person name="Louis A."/>
            <person name="Montfort J."/>
            <person name="Bouchez O."/>
            <person name="Roques C."/>
            <person name="Iampietro C."/>
            <person name="Lluch J."/>
            <person name="Castinel A."/>
            <person name="Donnadieu C."/>
            <person name="Desvignes T."/>
            <person name="Floi Bucao C."/>
            <person name="Jouanno E."/>
            <person name="Wen M."/>
            <person name="Mejri S."/>
            <person name="Dirks R."/>
            <person name="Jansen H."/>
            <person name="Henkel C."/>
            <person name="Chen W.J."/>
            <person name="Zahm M."/>
            <person name="Cabau C."/>
            <person name="Klopp C."/>
            <person name="Thompson A.W."/>
            <person name="Robinson-Rechavi M."/>
            <person name="Braasch I."/>
            <person name="Lecointre G."/>
            <person name="Bobe J."/>
            <person name="Postlethwait J.H."/>
            <person name="Berthelot C."/>
            <person name="Roest Crollius H."/>
            <person name="Guiguen Y."/>
        </authorList>
    </citation>
    <scope>NUCLEOTIDE SEQUENCE</scope>
    <source>
        <strain evidence="1">NC1722</strain>
    </source>
</reference>
<name>A0AAD7RTF1_9TELE</name>
<proteinExistence type="predicted"/>
<evidence type="ECO:0000313" key="2">
    <source>
        <dbReference type="Proteomes" id="UP001221898"/>
    </source>
</evidence>
<comment type="caution">
    <text evidence="1">The sequence shown here is derived from an EMBL/GenBank/DDBJ whole genome shotgun (WGS) entry which is preliminary data.</text>
</comment>